<dbReference type="GO" id="GO:0003677">
    <property type="term" value="F:DNA binding"/>
    <property type="evidence" value="ECO:0007669"/>
    <property type="project" value="UniProtKB-KW"/>
</dbReference>
<keyword evidence="9" id="KW-0132">Cell division</keyword>
<feature type="compositionally biased region" description="Basic and acidic residues" evidence="6">
    <location>
        <begin position="700"/>
        <end position="718"/>
    </location>
</feature>
<evidence type="ECO:0000256" key="2">
    <source>
        <dbReference type="ARBA" id="ARBA00022741"/>
    </source>
</evidence>
<organism evidence="9 10">
    <name type="scientific">Candidatus Tagabacteria bacterium CG03_land_8_20_14_0_80_41_22</name>
    <dbReference type="NCBI Taxonomy" id="1975020"/>
    <lineage>
        <taxon>Bacteria</taxon>
        <taxon>Candidatus Tagaibacteriota</taxon>
    </lineage>
</organism>
<dbReference type="Gene3D" id="3.30.980.40">
    <property type="match status" value="1"/>
</dbReference>
<evidence type="ECO:0000256" key="6">
    <source>
        <dbReference type="SAM" id="MobiDB-lite"/>
    </source>
</evidence>
<dbReference type="Gene3D" id="1.10.10.10">
    <property type="entry name" value="Winged helix-like DNA-binding domain superfamily/Winged helix DNA-binding domain"/>
    <property type="match status" value="1"/>
</dbReference>
<keyword evidence="7" id="KW-0472">Membrane</keyword>
<dbReference type="Gene3D" id="3.40.50.300">
    <property type="entry name" value="P-loop containing nucleotide triphosphate hydrolases"/>
    <property type="match status" value="1"/>
</dbReference>
<comment type="similarity">
    <text evidence="1">Belongs to the FtsK/SpoIIIE/SftA family.</text>
</comment>
<dbReference type="PANTHER" id="PTHR22683">
    <property type="entry name" value="SPORULATION PROTEIN RELATED"/>
    <property type="match status" value="1"/>
</dbReference>
<gene>
    <name evidence="9" type="ORF">COS58_00555</name>
</gene>
<dbReference type="AlphaFoldDB" id="A0A2M7B9I5"/>
<dbReference type="Pfam" id="PF01580">
    <property type="entry name" value="FtsK_SpoIIIE"/>
    <property type="match status" value="1"/>
</dbReference>
<evidence type="ECO:0000256" key="1">
    <source>
        <dbReference type="ARBA" id="ARBA00006474"/>
    </source>
</evidence>
<dbReference type="InterPro" id="IPR036388">
    <property type="entry name" value="WH-like_DNA-bd_sf"/>
</dbReference>
<dbReference type="InterPro" id="IPR036390">
    <property type="entry name" value="WH_DNA-bd_sf"/>
</dbReference>
<feature type="region of interest" description="Disordered" evidence="6">
    <location>
        <begin position="693"/>
        <end position="718"/>
    </location>
</feature>
<protein>
    <submittedName>
        <fullName evidence="9">Cell division protein FtsK</fullName>
    </submittedName>
</protein>
<keyword evidence="7" id="KW-0812">Transmembrane</keyword>
<dbReference type="InterPro" id="IPR027417">
    <property type="entry name" value="P-loop_NTPase"/>
</dbReference>
<dbReference type="InterPro" id="IPR050206">
    <property type="entry name" value="FtsK/SpoIIIE/SftA"/>
</dbReference>
<feature type="binding site" evidence="5">
    <location>
        <begin position="389"/>
        <end position="396"/>
    </location>
    <ligand>
        <name>ATP</name>
        <dbReference type="ChEBI" id="CHEBI:30616"/>
    </ligand>
</feature>
<accession>A0A2M7B9I5</accession>
<dbReference type="SUPFAM" id="SSF46785">
    <property type="entry name" value="Winged helix' DNA-binding domain"/>
    <property type="match status" value="1"/>
</dbReference>
<comment type="caution">
    <text evidence="9">The sequence shown here is derived from an EMBL/GenBank/DDBJ whole genome shotgun (WGS) entry which is preliminary data.</text>
</comment>
<name>A0A2M7B9I5_9BACT</name>
<evidence type="ECO:0000259" key="8">
    <source>
        <dbReference type="PROSITE" id="PS50901"/>
    </source>
</evidence>
<feature type="transmembrane region" description="Helical" evidence="7">
    <location>
        <begin position="60"/>
        <end position="81"/>
    </location>
</feature>
<evidence type="ECO:0000313" key="10">
    <source>
        <dbReference type="Proteomes" id="UP000228561"/>
    </source>
</evidence>
<dbReference type="Proteomes" id="UP000228561">
    <property type="component" value="Unassembled WGS sequence"/>
</dbReference>
<keyword evidence="4" id="KW-0238">DNA-binding</keyword>
<dbReference type="Pfam" id="PF09397">
    <property type="entry name" value="FtsK_gamma"/>
    <property type="match status" value="1"/>
</dbReference>
<evidence type="ECO:0000256" key="7">
    <source>
        <dbReference type="SAM" id="Phobius"/>
    </source>
</evidence>
<keyword evidence="7" id="KW-1133">Transmembrane helix</keyword>
<dbReference type="GO" id="GO:0005524">
    <property type="term" value="F:ATP binding"/>
    <property type="evidence" value="ECO:0007669"/>
    <property type="project" value="UniProtKB-UniRule"/>
</dbReference>
<dbReference type="InterPro" id="IPR041027">
    <property type="entry name" value="FtsK_alpha"/>
</dbReference>
<dbReference type="SMART" id="SM00843">
    <property type="entry name" value="Ftsk_gamma"/>
    <property type="match status" value="1"/>
</dbReference>
<dbReference type="Pfam" id="PF17854">
    <property type="entry name" value="FtsK_alpha"/>
    <property type="match status" value="1"/>
</dbReference>
<keyword evidence="3 5" id="KW-0067">ATP-binding</keyword>
<reference evidence="10" key="1">
    <citation type="submission" date="2017-09" db="EMBL/GenBank/DDBJ databases">
        <title>Depth-based differentiation of microbial function through sediment-hosted aquifers and enrichment of novel symbionts in the deep terrestrial subsurface.</title>
        <authorList>
            <person name="Probst A.J."/>
            <person name="Ladd B."/>
            <person name="Jarett J.K."/>
            <person name="Geller-Mcgrath D.E."/>
            <person name="Sieber C.M.K."/>
            <person name="Emerson J.B."/>
            <person name="Anantharaman K."/>
            <person name="Thomas B.C."/>
            <person name="Malmstrom R."/>
            <person name="Stieglmeier M."/>
            <person name="Klingl A."/>
            <person name="Woyke T."/>
            <person name="Ryan C.M."/>
            <person name="Banfield J.F."/>
        </authorList>
    </citation>
    <scope>NUCLEOTIDE SEQUENCE [LARGE SCALE GENOMIC DNA]</scope>
</reference>
<proteinExistence type="inferred from homology"/>
<feature type="transmembrane region" description="Helical" evidence="7">
    <location>
        <begin position="30"/>
        <end position="48"/>
    </location>
</feature>
<dbReference type="EMBL" id="PEVG01000005">
    <property type="protein sequence ID" value="PIU99750.1"/>
    <property type="molecule type" value="Genomic_DNA"/>
</dbReference>
<dbReference type="PANTHER" id="PTHR22683:SF41">
    <property type="entry name" value="DNA TRANSLOCASE FTSK"/>
    <property type="match status" value="1"/>
</dbReference>
<feature type="transmembrane region" description="Helical" evidence="7">
    <location>
        <begin position="131"/>
        <end position="152"/>
    </location>
</feature>
<feature type="transmembrane region" description="Helical" evidence="7">
    <location>
        <begin position="88"/>
        <end position="111"/>
    </location>
</feature>
<sequence>MRGRKNKNKQEKQKWHDGLKPETKHSISGIIFLGLAAFFTLAAFGKAGMVGKSAYRVLEFTFGSAFFLVPVFFFLGSLISFLSLRARFVFTTLIGGAIFLLSALGIIDIIFGEHTAGYLGFLVSLPFLKLFDFWASIVLFAALFIIGFLIMFNIPLKFKRKQDGEIGKESSFAKATEDKDVVSSFREIIADFKNSIEEKEKGLRPEGPVEIIQDRKLEDRDEREEISLRQSKRISFRNFHSPPLDLFEGDRGKPSSGDIKANANIIKRTLQNFGISVEMGEVTVGPSVTQYTLKPAEGIKLSRITALQNDLSLALGGHQIRIEAPIPGKSLVGIEVPNNAASLVGLHHLFAQEDFMKSDRPLFLALGRNVSGQPVYADLAKMPHLMIAGATNSGKSVAIHAIISSLLFRNSPEIMRFVLIDPKRVELSVYNELPHLLTPVITEPKKALPVLKWLTKEMERRYDILLQAKTRDITSYHRMIAEAPEEEKQEKDPMPYIIVIIDELADLMATYPREFEASVIRLAQMSRAVGIHLVLSTQRPSVEILTGLLKANITSRMAFQVATQVDSRTILDMAGAEKLLGNGDMLFLAGDAAKPRRVQGAFVSDKETKRLVNYLIKEYEDVDKDELDIMPAETENGSIFEDSADDVDDELYEEARELIIRTGKASSSYLQRRLKVGYARAARLLDMMEERGVVSPGDGAKPREVFIKPASEEAEKYE</sequence>
<evidence type="ECO:0000256" key="4">
    <source>
        <dbReference type="ARBA" id="ARBA00023125"/>
    </source>
</evidence>
<dbReference type="PROSITE" id="PS50901">
    <property type="entry name" value="FTSK"/>
    <property type="match status" value="1"/>
</dbReference>
<dbReference type="GO" id="GO:0051301">
    <property type="term" value="P:cell division"/>
    <property type="evidence" value="ECO:0007669"/>
    <property type="project" value="UniProtKB-KW"/>
</dbReference>
<feature type="compositionally biased region" description="Basic and acidic residues" evidence="6">
    <location>
        <begin position="8"/>
        <end position="20"/>
    </location>
</feature>
<keyword evidence="2 5" id="KW-0547">Nucleotide-binding</keyword>
<evidence type="ECO:0000256" key="3">
    <source>
        <dbReference type="ARBA" id="ARBA00022840"/>
    </source>
</evidence>
<evidence type="ECO:0000256" key="5">
    <source>
        <dbReference type="PROSITE-ProRule" id="PRU00289"/>
    </source>
</evidence>
<evidence type="ECO:0000313" key="9">
    <source>
        <dbReference type="EMBL" id="PIU99750.1"/>
    </source>
</evidence>
<feature type="domain" description="FtsK" evidence="8">
    <location>
        <begin position="372"/>
        <end position="568"/>
    </location>
</feature>
<dbReference type="InterPro" id="IPR002543">
    <property type="entry name" value="FtsK_dom"/>
</dbReference>
<dbReference type="InterPro" id="IPR018541">
    <property type="entry name" value="Ftsk_gamma"/>
</dbReference>
<dbReference type="SUPFAM" id="SSF52540">
    <property type="entry name" value="P-loop containing nucleoside triphosphate hydrolases"/>
    <property type="match status" value="1"/>
</dbReference>
<keyword evidence="9" id="KW-0131">Cell cycle</keyword>
<feature type="region of interest" description="Disordered" evidence="6">
    <location>
        <begin position="1"/>
        <end position="20"/>
    </location>
</feature>